<accession>A0AA87ZGZ8</accession>
<sequence length="73" mass="8453">MPVKKRAMRGKGKAAAINVEFPLVAKFESELARKRFNDSFAERNLWPERGFAYMSSNTLGYPEYIYSVIFKNN</sequence>
<dbReference type="EMBL" id="BTGU01003394">
    <property type="protein sequence ID" value="GMN31620.1"/>
    <property type="molecule type" value="Genomic_DNA"/>
</dbReference>
<gene>
    <name evidence="1" type="ORF">TIFTF001_044599</name>
</gene>
<evidence type="ECO:0000313" key="1">
    <source>
        <dbReference type="EMBL" id="GMN31620.1"/>
    </source>
</evidence>
<dbReference type="Proteomes" id="UP001187192">
    <property type="component" value="Unassembled WGS sequence"/>
</dbReference>
<name>A0AA87ZGZ8_FICCA</name>
<dbReference type="AlphaFoldDB" id="A0AA87ZGZ8"/>
<comment type="caution">
    <text evidence="1">The sequence shown here is derived from an EMBL/GenBank/DDBJ whole genome shotgun (WGS) entry which is preliminary data.</text>
</comment>
<protein>
    <submittedName>
        <fullName evidence="1">Uncharacterized protein</fullName>
    </submittedName>
</protein>
<proteinExistence type="predicted"/>
<organism evidence="1 2">
    <name type="scientific">Ficus carica</name>
    <name type="common">Common fig</name>
    <dbReference type="NCBI Taxonomy" id="3494"/>
    <lineage>
        <taxon>Eukaryota</taxon>
        <taxon>Viridiplantae</taxon>
        <taxon>Streptophyta</taxon>
        <taxon>Embryophyta</taxon>
        <taxon>Tracheophyta</taxon>
        <taxon>Spermatophyta</taxon>
        <taxon>Magnoliopsida</taxon>
        <taxon>eudicotyledons</taxon>
        <taxon>Gunneridae</taxon>
        <taxon>Pentapetalae</taxon>
        <taxon>rosids</taxon>
        <taxon>fabids</taxon>
        <taxon>Rosales</taxon>
        <taxon>Moraceae</taxon>
        <taxon>Ficeae</taxon>
        <taxon>Ficus</taxon>
    </lineage>
</organism>
<keyword evidence="2" id="KW-1185">Reference proteome</keyword>
<evidence type="ECO:0000313" key="2">
    <source>
        <dbReference type="Proteomes" id="UP001187192"/>
    </source>
</evidence>
<reference evidence="1" key="1">
    <citation type="submission" date="2023-07" db="EMBL/GenBank/DDBJ databases">
        <title>draft genome sequence of fig (Ficus carica).</title>
        <authorList>
            <person name="Takahashi T."/>
            <person name="Nishimura K."/>
        </authorList>
    </citation>
    <scope>NUCLEOTIDE SEQUENCE</scope>
</reference>